<dbReference type="GeneID" id="956180"/>
<protein>
    <submittedName>
        <fullName evidence="2">Uncharacterized protein</fullName>
    </submittedName>
</protein>
<name>Q859T4_9VIRU</name>
<organism evidence="2 3">
    <name type="scientific">Thermus virus IN93</name>
    <dbReference type="NCBI Taxonomy" id="1714273"/>
    <lineage>
        <taxon>Viruses</taxon>
        <taxon>Singelaviria</taxon>
        <taxon>Helvetiavirae</taxon>
        <taxon>Dividoviricota</taxon>
        <taxon>Laserviricetes</taxon>
        <taxon>Halopanivirales</taxon>
        <taxon>Matsushitaviridae</taxon>
        <taxon>Hukuchivirus</taxon>
        <taxon>Hukuchivirus IN93</taxon>
    </lineage>
</organism>
<evidence type="ECO:0000313" key="2">
    <source>
        <dbReference type="EMBL" id="BAC55287.1"/>
    </source>
</evidence>
<proteinExistence type="predicted"/>
<evidence type="ECO:0000256" key="1">
    <source>
        <dbReference type="SAM" id="MobiDB-lite"/>
    </source>
</evidence>
<feature type="region of interest" description="Disordered" evidence="1">
    <location>
        <begin position="43"/>
        <end position="80"/>
    </location>
</feature>
<dbReference type="KEGG" id="vg:956180"/>
<accession>Q859T4</accession>
<reference evidence="2 3" key="1">
    <citation type="journal article" date="2008" name="Biochem. Biophys. Res. Commun.">
        <title>A novel thermophilic lysozyme from bacteriophage phiIN93.</title>
        <authorList>
            <person name="Matsushita I."/>
            <person name="Yanase H."/>
        </authorList>
    </citation>
    <scope>NUCLEOTIDE SEQUENCE [LARGE SCALE GENOMIC DNA]</scope>
</reference>
<dbReference type="Proteomes" id="UP000002112">
    <property type="component" value="Segment"/>
</dbReference>
<feature type="compositionally biased region" description="Basic and acidic residues" evidence="1">
    <location>
        <begin position="67"/>
        <end position="76"/>
    </location>
</feature>
<evidence type="ECO:0000313" key="3">
    <source>
        <dbReference type="Proteomes" id="UP000002112"/>
    </source>
</evidence>
<sequence length="104" mass="11443">MLRLQFPEEVIGERAVLEDGDEAQEVRAVSLPGDLDPILEAAVESQPRVAGPQEASQEGEPPAPEPEPEKPRRGSPKENSWGFLAALGAGFWSSWAWPWPEREV</sequence>
<keyword evidence="3" id="KW-1185">Reference proteome</keyword>
<dbReference type="EMBL" id="AB063393">
    <property type="protein sequence ID" value="BAC55287.1"/>
    <property type="molecule type" value="Genomic_DNA"/>
</dbReference>
<dbReference type="RefSeq" id="NP_777325.1">
    <property type="nucleotide sequence ID" value="NC_004462.2"/>
</dbReference>